<feature type="domain" description="pPIWI-RE module N-terminal" evidence="3">
    <location>
        <begin position="10"/>
        <end position="413"/>
    </location>
</feature>
<dbReference type="RefSeq" id="WP_378576996.1">
    <property type="nucleotide sequence ID" value="NZ_JBHSFQ010000021.1"/>
</dbReference>
<accession>A0ABV9E083</accession>
<dbReference type="InterPro" id="IPR024996">
    <property type="entry name" value="RNaseH_pPIWI_RE"/>
</dbReference>
<feature type="domain" description="Prokaryotic pPIWI-RE MID" evidence="4">
    <location>
        <begin position="472"/>
        <end position="603"/>
    </location>
</feature>
<feature type="region of interest" description="Disordered" evidence="1">
    <location>
        <begin position="380"/>
        <end position="410"/>
    </location>
</feature>
<dbReference type="Pfam" id="PF13032">
    <property type="entry name" value="RNaseH_pPIWI_RE"/>
    <property type="match status" value="1"/>
</dbReference>
<organism evidence="5 6">
    <name type="scientific">Nocardiopsis mangrovi</name>
    <dbReference type="NCBI Taxonomy" id="1179818"/>
    <lineage>
        <taxon>Bacteria</taxon>
        <taxon>Bacillati</taxon>
        <taxon>Actinomycetota</taxon>
        <taxon>Actinomycetes</taxon>
        <taxon>Streptosporangiales</taxon>
        <taxon>Nocardiopsidaceae</taxon>
        <taxon>Nocardiopsis</taxon>
    </lineage>
</organism>
<gene>
    <name evidence="5" type="ORF">ACFO4E_19945</name>
</gene>
<evidence type="ECO:0000256" key="1">
    <source>
        <dbReference type="SAM" id="MobiDB-lite"/>
    </source>
</evidence>
<reference evidence="6" key="1">
    <citation type="journal article" date="2019" name="Int. J. Syst. Evol. Microbiol.">
        <title>The Global Catalogue of Microorganisms (GCM) 10K type strain sequencing project: providing services to taxonomists for standard genome sequencing and annotation.</title>
        <authorList>
            <consortium name="The Broad Institute Genomics Platform"/>
            <consortium name="The Broad Institute Genome Sequencing Center for Infectious Disease"/>
            <person name="Wu L."/>
            <person name="Ma J."/>
        </authorList>
    </citation>
    <scope>NUCLEOTIDE SEQUENCE [LARGE SCALE GENOMIC DNA]</scope>
    <source>
        <strain evidence="6">XZYJ18</strain>
    </source>
</reference>
<dbReference type="EMBL" id="JBHSFQ010000021">
    <property type="protein sequence ID" value="MFC4564138.1"/>
    <property type="molecule type" value="Genomic_DNA"/>
</dbReference>
<sequence>MSYDSVTLTAYLPSGDQRLIRPFHILPLPKDLRSAFSRFHYSRFADPDKQRPQSFPIRRLNSVLAATAPDVISIGGRVAVEDEAPWLYAHAPVDLRLIRGVLKLWLRDMKSVGSADAVDPAQMFDLVDSVPLTWREQDVDLQEQVPGPRPTAEPVPHLYRLLPDFLARVIRSAGPFTPPNGPRRSFVQSPGSSQRAELVSWPPTTAESGARFSYVITISVHTIPFTQQFRVHVRTSVRRWITKPGPGGTLYTGRRSVSVHLLTASPWEGVSGERSRLTVNRLRYQSSRGAHAWRITDGPDLPSGASVLPRLPDARELVGAPGQWLAGVDGVVAAIPYNTGMGSHDVGAGLMAGDRVPLMAWIDDALLPFLERAPQCRQLSLPNHPSNFPVRRSLPSKMSKEERDRINAEKARERARQEALERRESLRELLNGAPFVARVHWQERDTRDALVLALRELLDLPPLETSHDVLTWKLPGVEICLQLCPSGVLTSSLDISAGPKTSRRDLQEAISRRRSLAENSMLKGSKASAGLPLVALVEIDVEFKDSRSDPKFAIRLGCAQAGSVTQFIQTAVAKRLKKNRAHRARASWLDAFRQLGVTRVPRHTFTDSLPADLQYVSVWMAKRRWDGPTRTPAWRLLALRVRPEDGIRAVQGWRTDIRRWVTYREYQLWLASKVESAEAAADQYGESEEEPQSEEVCTSDGQIAGTREERRRRTNELLRPLIAQLKERPTVLMAHAQNLRDGWTWLRNGDVERDRIWLDDGESPVPISVWGRGLRLIRTRDSGGDETPQWYGTDGKNGLPAGLRPVIEAPDQRVFYSSTDRPPTARNASVEATREGRRRNRMGSWVSDTDKDASNPNLLEIAVLACQSADEPDAPQEWAACAHQMRYAPDLQAPLALPYPLHMAKRAADYVLPTSDE</sequence>
<comment type="caution">
    <text evidence="5">The sequence shown here is derived from an EMBL/GenBank/DDBJ whole genome shotgun (WGS) entry which is preliminary data.</text>
</comment>
<feature type="compositionally biased region" description="Basic and acidic residues" evidence="1">
    <location>
        <begin position="398"/>
        <end position="410"/>
    </location>
</feature>
<feature type="region of interest" description="Disordered" evidence="1">
    <location>
        <begin position="816"/>
        <end position="851"/>
    </location>
</feature>
<protein>
    <submittedName>
        <fullName evidence="5">PPIWI_RE module domain-containing protein</fullName>
    </submittedName>
</protein>
<evidence type="ECO:0000259" key="3">
    <source>
        <dbReference type="Pfam" id="PF13111"/>
    </source>
</evidence>
<evidence type="ECO:0000313" key="5">
    <source>
        <dbReference type="EMBL" id="MFC4564138.1"/>
    </source>
</evidence>
<keyword evidence="6" id="KW-1185">Reference proteome</keyword>
<name>A0ABV9E083_9ACTN</name>
<feature type="domain" description="pPIWI-RE RNaseH" evidence="2">
    <location>
        <begin position="615"/>
        <end position="913"/>
    </location>
</feature>
<feature type="region of interest" description="Disordered" evidence="1">
    <location>
        <begin position="681"/>
        <end position="701"/>
    </location>
</feature>
<dbReference type="Pfam" id="PF18157">
    <property type="entry name" value="MID_pPIWI_RE"/>
    <property type="match status" value="1"/>
</dbReference>
<dbReference type="Proteomes" id="UP001595923">
    <property type="component" value="Unassembled WGS sequence"/>
</dbReference>
<proteinExistence type="predicted"/>
<dbReference type="Pfam" id="PF13111">
    <property type="entry name" value="pPIWI_RE_X"/>
    <property type="match status" value="1"/>
</dbReference>
<evidence type="ECO:0000259" key="4">
    <source>
        <dbReference type="Pfam" id="PF18157"/>
    </source>
</evidence>
<evidence type="ECO:0000313" key="6">
    <source>
        <dbReference type="Proteomes" id="UP001595923"/>
    </source>
</evidence>
<dbReference type="InterPro" id="IPR040496">
    <property type="entry name" value="MID_pPIWI_RE"/>
</dbReference>
<evidence type="ECO:0000259" key="2">
    <source>
        <dbReference type="Pfam" id="PF13032"/>
    </source>
</evidence>
<dbReference type="InterPro" id="IPR025085">
    <property type="entry name" value="pPIWI_RE_X"/>
</dbReference>
<feature type="region of interest" description="Disordered" evidence="1">
    <location>
        <begin position="781"/>
        <end position="801"/>
    </location>
</feature>